<dbReference type="InterPro" id="IPR044861">
    <property type="entry name" value="IPNS-like_FE2OG_OXY"/>
</dbReference>
<evidence type="ECO:0000256" key="10">
    <source>
        <dbReference type="RuleBase" id="RU003682"/>
    </source>
</evidence>
<keyword evidence="5" id="KW-0266">Ethylene biosynthesis</keyword>
<keyword evidence="10" id="KW-0408">Iron</keyword>
<dbReference type="PROSITE" id="PS51471">
    <property type="entry name" value="FE2OG_OXY"/>
    <property type="match status" value="1"/>
</dbReference>
<keyword evidence="13" id="KW-1185">Reference proteome</keyword>
<organism evidence="12 13">
    <name type="scientific">Xanthomonas rydalmerensis</name>
    <dbReference type="NCBI Taxonomy" id="3046274"/>
    <lineage>
        <taxon>Bacteria</taxon>
        <taxon>Pseudomonadati</taxon>
        <taxon>Pseudomonadota</taxon>
        <taxon>Gammaproteobacteria</taxon>
        <taxon>Lysobacterales</taxon>
        <taxon>Lysobacteraceae</taxon>
        <taxon>Xanthomonas</taxon>
    </lineage>
</organism>
<evidence type="ECO:0000256" key="8">
    <source>
        <dbReference type="ARBA" id="ARBA00047725"/>
    </source>
</evidence>
<dbReference type="EMBL" id="CP126172">
    <property type="protein sequence ID" value="WOS39124.1"/>
    <property type="molecule type" value="Genomic_DNA"/>
</dbReference>
<proteinExistence type="inferred from homology"/>
<evidence type="ECO:0000256" key="3">
    <source>
        <dbReference type="ARBA" id="ARBA00012531"/>
    </source>
</evidence>
<gene>
    <name evidence="12" type="ORF">QN243_11750</name>
</gene>
<sequence>MTDTGIHVFELDELKQRIRTDSLRKSLFETGVFYIREDDDLKLQHRRAMEAVMDLFENGSAEQKNALRNLTPNIRRGLSDLEAESTAKITKGGQYTDYSMVYSIGLSQNLFPSKPFEDVWTAYFDRFYGVTKDIARCALQAADVDPDEGLDAFLECDPLLRFRYFPEVPEDRCAEQEPRRMAPHYDLSIITTIQQTPCANGFVSLQCAVDGRYVDLPPLPGCMVVFCGAVAPLVSNGRIKAPRHQVASPSISQRSGSARTSSVFFLRPKPDFRFSVALAKAAGLDVDFTGDTATFGEWIGGNYVNLRSAASGSLAPALA</sequence>
<evidence type="ECO:0000313" key="12">
    <source>
        <dbReference type="EMBL" id="WOS39124.1"/>
    </source>
</evidence>
<comment type="catalytic activity">
    <reaction evidence="9">
        <text>L-arginine + 2-oxoglutarate + O2 = guanidine + L-glutamate 5-semialdehyde + succinate + CO2</text>
        <dbReference type="Rhea" id="RHEA:31535"/>
        <dbReference type="ChEBI" id="CHEBI:15379"/>
        <dbReference type="ChEBI" id="CHEBI:16526"/>
        <dbReference type="ChEBI" id="CHEBI:16810"/>
        <dbReference type="ChEBI" id="CHEBI:30031"/>
        <dbReference type="ChEBI" id="CHEBI:30087"/>
        <dbReference type="ChEBI" id="CHEBI:32682"/>
        <dbReference type="ChEBI" id="CHEBI:58066"/>
        <dbReference type="EC" id="1.14.20.7"/>
    </reaction>
</comment>
<keyword evidence="10" id="KW-0479">Metal-binding</keyword>
<dbReference type="Gene3D" id="2.60.120.330">
    <property type="entry name" value="B-lactam Antibiotic, Isopenicillin N Synthase, Chain"/>
    <property type="match status" value="1"/>
</dbReference>
<dbReference type="PANTHER" id="PTHR47990">
    <property type="entry name" value="2-OXOGLUTARATE (2OG) AND FE(II)-DEPENDENT OXYGENASE SUPERFAMILY PROTEIN-RELATED"/>
    <property type="match status" value="1"/>
</dbReference>
<feature type="domain" description="Fe2OG dioxygenase" evidence="11">
    <location>
        <begin position="155"/>
        <end position="268"/>
    </location>
</feature>
<comment type="pathway">
    <text evidence="1">Alkene biosynthesis; ethylene biosynthesis via 2-oxoglutarate.</text>
</comment>
<dbReference type="Pfam" id="PF03171">
    <property type="entry name" value="2OG-FeII_Oxy"/>
    <property type="match status" value="1"/>
</dbReference>
<name>A0ABZ0JHH0_9XANT</name>
<protein>
    <recommendedName>
        <fullName evidence="4">2-oxoglutarate-dependent ethylene/succinate-forming enzyme</fullName>
        <ecNumber evidence="3">1.13.12.19</ecNumber>
        <ecNumber evidence="2">1.14.20.7</ecNumber>
    </recommendedName>
    <alternativeName>
        <fullName evidence="6">2-oxoglutarate dioxygenase (ethylene-forming)</fullName>
    </alternativeName>
    <alternativeName>
        <fullName evidence="7">2-oxoglutarate/L-arginine monooxygenase/decarboxylase (succinate-forming)</fullName>
    </alternativeName>
</protein>
<dbReference type="Proteomes" id="UP001302020">
    <property type="component" value="Chromosome"/>
</dbReference>
<dbReference type="EC" id="1.13.12.19" evidence="3"/>
<comment type="similarity">
    <text evidence="10">Belongs to the iron/ascorbate-dependent oxidoreductase family.</text>
</comment>
<reference evidence="12 13" key="1">
    <citation type="submission" date="2023-05" db="EMBL/GenBank/DDBJ databases">
        <title>Xanthomonas rydalmerenesis sp. nov., a novel Xanthomonas species isolated from Fragaria x ananassa.</title>
        <authorList>
            <person name="McKnight D.J.E."/>
            <person name="Wong-Bajracharya J."/>
            <person name="Okoh E.B."/>
            <person name="Snijders F."/>
            <person name="Lidbetter F."/>
            <person name="Webster J."/>
            <person name="Djordjevic S.P."/>
            <person name="Bogema D.R."/>
            <person name="Chapman T.A."/>
        </authorList>
    </citation>
    <scope>NUCLEOTIDE SEQUENCE [LARGE SCALE GENOMIC DNA]</scope>
    <source>
        <strain evidence="12 13">DAR34883</strain>
    </source>
</reference>
<accession>A0ABZ0JHH0</accession>
<evidence type="ECO:0000256" key="5">
    <source>
        <dbReference type="ARBA" id="ARBA00022666"/>
    </source>
</evidence>
<evidence type="ECO:0000256" key="1">
    <source>
        <dbReference type="ARBA" id="ARBA00004767"/>
    </source>
</evidence>
<comment type="catalytic activity">
    <reaction evidence="8">
        <text>2-oxoglutarate + O2 + 2 H(+) = ethene + 3 CO2 + H2O</text>
        <dbReference type="Rhea" id="RHEA:31523"/>
        <dbReference type="ChEBI" id="CHEBI:15377"/>
        <dbReference type="ChEBI" id="CHEBI:15378"/>
        <dbReference type="ChEBI" id="CHEBI:15379"/>
        <dbReference type="ChEBI" id="CHEBI:16526"/>
        <dbReference type="ChEBI" id="CHEBI:16810"/>
        <dbReference type="ChEBI" id="CHEBI:18153"/>
        <dbReference type="EC" id="1.13.12.19"/>
    </reaction>
</comment>
<evidence type="ECO:0000256" key="6">
    <source>
        <dbReference type="ARBA" id="ARBA00031011"/>
    </source>
</evidence>
<dbReference type="RefSeq" id="WP_160964845.1">
    <property type="nucleotide sequence ID" value="NZ_CP126170.1"/>
</dbReference>
<keyword evidence="10" id="KW-0560">Oxidoreductase</keyword>
<dbReference type="InterPro" id="IPR050231">
    <property type="entry name" value="Iron_ascorbate_oxido_reductase"/>
</dbReference>
<dbReference type="InterPro" id="IPR005123">
    <property type="entry name" value="Oxoglu/Fe-dep_dioxygenase_dom"/>
</dbReference>
<evidence type="ECO:0000259" key="11">
    <source>
        <dbReference type="PROSITE" id="PS51471"/>
    </source>
</evidence>
<evidence type="ECO:0000313" key="13">
    <source>
        <dbReference type="Proteomes" id="UP001302020"/>
    </source>
</evidence>
<dbReference type="SUPFAM" id="SSF51197">
    <property type="entry name" value="Clavaminate synthase-like"/>
    <property type="match status" value="1"/>
</dbReference>
<dbReference type="EC" id="1.14.20.7" evidence="2"/>
<evidence type="ECO:0000256" key="4">
    <source>
        <dbReference type="ARBA" id="ARBA00019045"/>
    </source>
</evidence>
<dbReference type="InterPro" id="IPR027443">
    <property type="entry name" value="IPNS-like_sf"/>
</dbReference>
<evidence type="ECO:0000256" key="7">
    <source>
        <dbReference type="ARBA" id="ARBA00031282"/>
    </source>
</evidence>
<evidence type="ECO:0000256" key="9">
    <source>
        <dbReference type="ARBA" id="ARBA00049359"/>
    </source>
</evidence>
<evidence type="ECO:0000256" key="2">
    <source>
        <dbReference type="ARBA" id="ARBA00012293"/>
    </source>
</evidence>